<sequence length="156" mass="17258">MASQIISFSQFRENYPDGKVLSRNTGYNRNYGNNPYTGYDGSNNTPLFGAGNDDGRLPSMEKVIGVTLNDQRKAYPYSITHEKQVINDDIGNSPLLIIHTDGATSAVDAARIGESRESGSTGVFKHTLEDQKLSFFVKEGYIIDKQTRYGPLRATL</sequence>
<keyword evidence="3" id="KW-1185">Reference proteome</keyword>
<dbReference type="EMBL" id="FXTH01000006">
    <property type="protein sequence ID" value="SMO59944.1"/>
    <property type="molecule type" value="Genomic_DNA"/>
</dbReference>
<protein>
    <submittedName>
        <fullName evidence="2">Uncharacterized protein</fullName>
    </submittedName>
</protein>
<evidence type="ECO:0000313" key="2">
    <source>
        <dbReference type="EMBL" id="SMO59944.1"/>
    </source>
</evidence>
<dbReference type="Pfam" id="PF11376">
    <property type="entry name" value="DUF3179"/>
    <property type="match status" value="1"/>
</dbReference>
<dbReference type="AlphaFoldDB" id="A0A521CKJ6"/>
<feature type="region of interest" description="Disordered" evidence="1">
    <location>
        <begin position="32"/>
        <end position="54"/>
    </location>
</feature>
<gene>
    <name evidence="2" type="ORF">SAMN06265218_106165</name>
</gene>
<evidence type="ECO:0000256" key="1">
    <source>
        <dbReference type="SAM" id="MobiDB-lite"/>
    </source>
</evidence>
<proteinExistence type="predicted"/>
<dbReference type="Proteomes" id="UP000317593">
    <property type="component" value="Unassembled WGS sequence"/>
</dbReference>
<reference evidence="2 3" key="1">
    <citation type="submission" date="2017-05" db="EMBL/GenBank/DDBJ databases">
        <authorList>
            <person name="Varghese N."/>
            <person name="Submissions S."/>
        </authorList>
    </citation>
    <scope>NUCLEOTIDE SEQUENCE [LARGE SCALE GENOMIC DNA]</scope>
    <source>
        <strain evidence="2 3">DSM 21194</strain>
    </source>
</reference>
<evidence type="ECO:0000313" key="3">
    <source>
        <dbReference type="Proteomes" id="UP000317593"/>
    </source>
</evidence>
<name>A0A521CKJ6_9BACT</name>
<accession>A0A521CKJ6</accession>
<organism evidence="2 3">
    <name type="scientific">Fodinibius sediminis</name>
    <dbReference type="NCBI Taxonomy" id="1214077"/>
    <lineage>
        <taxon>Bacteria</taxon>
        <taxon>Pseudomonadati</taxon>
        <taxon>Balneolota</taxon>
        <taxon>Balneolia</taxon>
        <taxon>Balneolales</taxon>
        <taxon>Balneolaceae</taxon>
        <taxon>Fodinibius</taxon>
    </lineage>
</organism>
<dbReference type="InterPro" id="IPR021516">
    <property type="entry name" value="DUF3179"/>
</dbReference>